<protein>
    <submittedName>
        <fullName evidence="1">Uncharacterized protein</fullName>
    </submittedName>
</protein>
<organism evidence="1 2">
    <name type="scientific">Komagataeibacter saccharivorans</name>
    <dbReference type="NCBI Taxonomy" id="265959"/>
    <lineage>
        <taxon>Bacteria</taxon>
        <taxon>Pseudomonadati</taxon>
        <taxon>Pseudomonadota</taxon>
        <taxon>Alphaproteobacteria</taxon>
        <taxon>Acetobacterales</taxon>
        <taxon>Acetobacteraceae</taxon>
        <taxon>Komagataeibacter</taxon>
    </lineage>
</organism>
<sequence length="82" mass="9369">MPYGPVYRALTRAMEGYAPRYHSPAGNTRTPRRIAGQDARARHASATDDFIYTGNVWIRVVMTHHLHGYEEGLHHVFTTTQM</sequence>
<gene>
    <name evidence="1" type="ORF">CD178_02740</name>
</gene>
<accession>A0A347WF44</accession>
<dbReference type="EMBL" id="CP023036">
    <property type="protein sequence ID" value="AXY23487.1"/>
    <property type="molecule type" value="Genomic_DNA"/>
</dbReference>
<dbReference type="Proteomes" id="UP000264120">
    <property type="component" value="Chromosome"/>
</dbReference>
<reference evidence="1 2" key="1">
    <citation type="submission" date="2017-08" db="EMBL/GenBank/DDBJ databases">
        <title>Complete genome sequence of Gluconacetobacter saccharivorans CV1 isolated from Fermented Vinegar.</title>
        <authorList>
            <person name="Kim S.-Y."/>
        </authorList>
    </citation>
    <scope>NUCLEOTIDE SEQUENCE [LARGE SCALE GENOMIC DNA]</scope>
    <source>
        <strain evidence="1 2">CV1</strain>
    </source>
</reference>
<dbReference type="RefSeq" id="WP_146220134.1">
    <property type="nucleotide sequence ID" value="NZ_CP023036.1"/>
</dbReference>
<dbReference type="KEGG" id="ksc:CD178_02740"/>
<evidence type="ECO:0000313" key="1">
    <source>
        <dbReference type="EMBL" id="AXY23487.1"/>
    </source>
</evidence>
<proteinExistence type="predicted"/>
<evidence type="ECO:0000313" key="2">
    <source>
        <dbReference type="Proteomes" id="UP000264120"/>
    </source>
</evidence>
<name>A0A347WF44_9PROT</name>
<dbReference type="AlphaFoldDB" id="A0A347WF44"/>
<keyword evidence="2" id="KW-1185">Reference proteome</keyword>